<evidence type="ECO:0000256" key="1">
    <source>
        <dbReference type="SAM" id="MobiDB-lite"/>
    </source>
</evidence>
<feature type="compositionally biased region" description="Acidic residues" evidence="1">
    <location>
        <begin position="366"/>
        <end position="377"/>
    </location>
</feature>
<accession>A0A7S4LLG2</accession>
<gene>
    <name evidence="2" type="ORF">EGYM00163_LOCUS48320</name>
</gene>
<sequence>MTTKAAPNAPLEGFTDTDTQHSSAAELSDGSPAVCAEAQASTPVTVEGVSQAALGPDDAGGTCDSESSCVADDCELSEKAHLHLAVPGMPVDAFVYTLHRLAAILQHDTAEALYLRTQSKHYPYSNSSSTDKRALLLHWLGTTLRRWARMVTVRLRRLAVVNGLMKQIGVAKPEEFACSLAMELEETLEKVGLKGQAVIQLANTGLDQLHKEWCPTVWKVNGLPLQLMAKALWFGLITDLTSYRRDYMGAAGPPAYCLIHRDLGLDKQHLIHGHLWDEDEVRDLLIAVVFHDFYQLPVQNLEQLPVPSLEVGQFPYYPTTDNTPYRVHCQYPGIHYVEAGVDTGQQGVHQPKPEHTEDSGLQDMYVPDEDAALENED</sequence>
<protein>
    <submittedName>
        <fullName evidence="2">Uncharacterized protein</fullName>
    </submittedName>
</protein>
<organism evidence="2">
    <name type="scientific">Eutreptiella gymnastica</name>
    <dbReference type="NCBI Taxonomy" id="73025"/>
    <lineage>
        <taxon>Eukaryota</taxon>
        <taxon>Discoba</taxon>
        <taxon>Euglenozoa</taxon>
        <taxon>Euglenida</taxon>
        <taxon>Spirocuta</taxon>
        <taxon>Euglenophyceae</taxon>
        <taxon>Eutreptiales</taxon>
        <taxon>Eutreptiaceae</taxon>
        <taxon>Eutreptiella</taxon>
    </lineage>
</organism>
<feature type="region of interest" description="Disordered" evidence="1">
    <location>
        <begin position="1"/>
        <end position="32"/>
    </location>
</feature>
<evidence type="ECO:0000313" key="2">
    <source>
        <dbReference type="EMBL" id="CAE0836951.1"/>
    </source>
</evidence>
<feature type="region of interest" description="Disordered" evidence="1">
    <location>
        <begin position="344"/>
        <end position="377"/>
    </location>
</feature>
<dbReference type="EMBL" id="HBJA01140381">
    <property type="protein sequence ID" value="CAE0836951.1"/>
    <property type="molecule type" value="Transcribed_RNA"/>
</dbReference>
<dbReference type="AlphaFoldDB" id="A0A7S4LLG2"/>
<name>A0A7S4LLG2_9EUGL</name>
<reference evidence="2" key="1">
    <citation type="submission" date="2021-01" db="EMBL/GenBank/DDBJ databases">
        <authorList>
            <person name="Corre E."/>
            <person name="Pelletier E."/>
            <person name="Niang G."/>
            <person name="Scheremetjew M."/>
            <person name="Finn R."/>
            <person name="Kale V."/>
            <person name="Holt S."/>
            <person name="Cochrane G."/>
            <person name="Meng A."/>
            <person name="Brown T."/>
            <person name="Cohen L."/>
        </authorList>
    </citation>
    <scope>NUCLEOTIDE SEQUENCE</scope>
    <source>
        <strain evidence="2">CCMP1594</strain>
    </source>
</reference>
<feature type="compositionally biased region" description="Polar residues" evidence="1">
    <location>
        <begin position="16"/>
        <end position="25"/>
    </location>
</feature>
<proteinExistence type="predicted"/>